<dbReference type="EMBL" id="JBHTMB010000144">
    <property type="protein sequence ID" value="MFD1235112.1"/>
    <property type="molecule type" value="Genomic_DNA"/>
</dbReference>
<protein>
    <submittedName>
        <fullName evidence="1">DUF1269 domain-containing protein</fullName>
    </submittedName>
</protein>
<dbReference type="Pfam" id="PF06897">
    <property type="entry name" value="DUF1269"/>
    <property type="match status" value="1"/>
</dbReference>
<accession>A0ABW3VJB7</accession>
<organism evidence="1 2">
    <name type="scientific">Pseudonocardia benzenivorans</name>
    <dbReference type="NCBI Taxonomy" id="228005"/>
    <lineage>
        <taxon>Bacteria</taxon>
        <taxon>Bacillati</taxon>
        <taxon>Actinomycetota</taxon>
        <taxon>Actinomycetes</taxon>
        <taxon>Pseudonocardiales</taxon>
        <taxon>Pseudonocardiaceae</taxon>
        <taxon>Pseudonocardia</taxon>
    </lineage>
</organism>
<sequence length="168" mass="17748">MTTLSIWTFATEAGAEAALRPLERRQHQRLLHVDDVAVVAWAADAVRPRTYQAGTAAGTAALSGAFWGLLFGTVFLLPLSRPAAATGAGLAHLGLSDEFLGHARGRVVAGTSALFLLADDAALDPVRDLFADTHTDLLVSTLTRHQKDALTRAFSADTRSTDPTGATR</sequence>
<evidence type="ECO:0000313" key="2">
    <source>
        <dbReference type="Proteomes" id="UP001597182"/>
    </source>
</evidence>
<proteinExistence type="predicted"/>
<dbReference type="RefSeq" id="WP_013672286.1">
    <property type="nucleotide sequence ID" value="NZ_BAABKS010000080.1"/>
</dbReference>
<evidence type="ECO:0000313" key="1">
    <source>
        <dbReference type="EMBL" id="MFD1235112.1"/>
    </source>
</evidence>
<comment type="caution">
    <text evidence="1">The sequence shown here is derived from an EMBL/GenBank/DDBJ whole genome shotgun (WGS) entry which is preliminary data.</text>
</comment>
<dbReference type="Proteomes" id="UP001597182">
    <property type="component" value="Unassembled WGS sequence"/>
</dbReference>
<reference evidence="2" key="1">
    <citation type="journal article" date="2019" name="Int. J. Syst. Evol. Microbiol.">
        <title>The Global Catalogue of Microorganisms (GCM) 10K type strain sequencing project: providing services to taxonomists for standard genome sequencing and annotation.</title>
        <authorList>
            <consortium name="The Broad Institute Genomics Platform"/>
            <consortium name="The Broad Institute Genome Sequencing Center for Infectious Disease"/>
            <person name="Wu L."/>
            <person name="Ma J."/>
        </authorList>
    </citation>
    <scope>NUCLEOTIDE SEQUENCE [LARGE SCALE GENOMIC DNA]</scope>
    <source>
        <strain evidence="2">CCUG 49018</strain>
    </source>
</reference>
<gene>
    <name evidence="1" type="ORF">ACFQ34_17615</name>
</gene>
<name>A0ABW3VJB7_9PSEU</name>
<dbReference type="InterPro" id="IPR009200">
    <property type="entry name" value="DUF1269_membrane"/>
</dbReference>
<keyword evidence="2" id="KW-1185">Reference proteome</keyword>